<name>A0A8D3WKV1_STRFA</name>
<evidence type="ECO:0000313" key="2">
    <source>
        <dbReference type="EMBL" id="ADW04326.1"/>
    </source>
</evidence>
<organism evidence="2 3">
    <name type="scientific">Streptomyces pratensis (strain ATCC 33331 / IAF-45CD)</name>
    <dbReference type="NCBI Taxonomy" id="591167"/>
    <lineage>
        <taxon>Bacteria</taxon>
        <taxon>Bacillati</taxon>
        <taxon>Actinomycetota</taxon>
        <taxon>Actinomycetes</taxon>
        <taxon>Kitasatosporales</taxon>
        <taxon>Streptomycetaceae</taxon>
        <taxon>Streptomyces</taxon>
    </lineage>
</organism>
<keyword evidence="1" id="KW-1133">Transmembrane helix</keyword>
<evidence type="ECO:0008006" key="4">
    <source>
        <dbReference type="Google" id="ProtNLM"/>
    </source>
</evidence>
<proteinExistence type="predicted"/>
<feature type="transmembrane region" description="Helical" evidence="1">
    <location>
        <begin position="301"/>
        <end position="319"/>
    </location>
</feature>
<feature type="transmembrane region" description="Helical" evidence="1">
    <location>
        <begin position="129"/>
        <end position="153"/>
    </location>
</feature>
<evidence type="ECO:0000313" key="3">
    <source>
        <dbReference type="Proteomes" id="UP000002066"/>
    </source>
</evidence>
<dbReference type="KEGG" id="sfa:Sfla_2899"/>
<feature type="transmembrane region" description="Helical" evidence="1">
    <location>
        <begin position="202"/>
        <end position="222"/>
    </location>
</feature>
<sequence length="324" mass="34817">MSTLTALRGPARVVVRQHRWTLWIAGGLALLTVAGLIALALRSAHVAEVFAASECRTDGADGNRECMQVARNYLDSMFTYRRLFEDVALALMALPVLLSGFVAGPLIARELETGTFKLSWTQSVSPARWLAARLAVPAVLLLAGTGVVSASLYQARSHTESPYPSEWHAMHVFSTTGTVLAGHVLFALCVGALIGILVRRTLLALALSVLVTGAVGVAFAGLRAHLWPPSTVSGTSLDVRENIWWVETGHLTGTGERLSQDVCADVSESARARCFADNGITGHYLDYHPASHFWPLQLVETGILLALAAVAVTVAFRLLRRRTG</sequence>
<feature type="transmembrane region" description="Helical" evidence="1">
    <location>
        <begin position="87"/>
        <end position="108"/>
    </location>
</feature>
<feature type="transmembrane region" description="Helical" evidence="1">
    <location>
        <begin position="173"/>
        <end position="195"/>
    </location>
</feature>
<evidence type="ECO:0000256" key="1">
    <source>
        <dbReference type="SAM" id="Phobius"/>
    </source>
</evidence>
<accession>A0A8D3WKV1</accession>
<feature type="transmembrane region" description="Helical" evidence="1">
    <location>
        <begin position="20"/>
        <end position="41"/>
    </location>
</feature>
<reference evidence="2 3" key="1">
    <citation type="submission" date="2011-01" db="EMBL/GenBank/DDBJ databases">
        <title>Complete sequence of chromosome of Streptomyces flavogriseus ATCC 33331.</title>
        <authorList>
            <consortium name="US DOE Joint Genome Institute"/>
            <person name="Lucas S."/>
            <person name="Copeland A."/>
            <person name="Lapidus A."/>
            <person name="Cheng J.-F."/>
            <person name="Goodwin L."/>
            <person name="Pitluck S."/>
            <person name="Davenport K."/>
            <person name="Detter J.C."/>
            <person name="Han C."/>
            <person name="Tapia R."/>
            <person name="Land M."/>
            <person name="Hauser L."/>
            <person name="Kyrpides N."/>
            <person name="Ivanova N."/>
            <person name="Ovchinnikova G."/>
            <person name="Pagani I."/>
            <person name="Brumm P."/>
            <person name="Mead D."/>
            <person name="Woyke T."/>
        </authorList>
    </citation>
    <scope>NUCLEOTIDE SEQUENCE [LARGE SCALE GENOMIC DNA]</scope>
    <source>
        <strain evidence="3">ATCC 33331 / IAF-45CD</strain>
    </source>
</reference>
<dbReference type="OrthoDB" id="3579673at2"/>
<dbReference type="EMBL" id="CP002475">
    <property type="protein sequence ID" value="ADW04326.1"/>
    <property type="molecule type" value="Genomic_DNA"/>
</dbReference>
<gene>
    <name evidence="2" type="ordered locus">Sfla_2899</name>
</gene>
<dbReference type="Proteomes" id="UP000002066">
    <property type="component" value="Chromosome"/>
</dbReference>
<keyword evidence="1" id="KW-0472">Membrane</keyword>
<protein>
    <recommendedName>
        <fullName evidence="4">ABC transporter permease</fullName>
    </recommendedName>
</protein>
<dbReference type="AlphaFoldDB" id="A0A8D3WKV1"/>
<keyword evidence="1" id="KW-0812">Transmembrane</keyword>